<protein>
    <submittedName>
        <fullName evidence="2">Uncharacterized protein</fullName>
    </submittedName>
</protein>
<dbReference type="Proteomes" id="UP001341281">
    <property type="component" value="Chromosome 10"/>
</dbReference>
<evidence type="ECO:0000313" key="3">
    <source>
        <dbReference type="Proteomes" id="UP001341281"/>
    </source>
</evidence>
<proteinExistence type="predicted"/>
<organism evidence="2 3">
    <name type="scientific">Paspalum notatum var. saurae</name>
    <dbReference type="NCBI Taxonomy" id="547442"/>
    <lineage>
        <taxon>Eukaryota</taxon>
        <taxon>Viridiplantae</taxon>
        <taxon>Streptophyta</taxon>
        <taxon>Embryophyta</taxon>
        <taxon>Tracheophyta</taxon>
        <taxon>Spermatophyta</taxon>
        <taxon>Magnoliopsida</taxon>
        <taxon>Liliopsida</taxon>
        <taxon>Poales</taxon>
        <taxon>Poaceae</taxon>
        <taxon>PACMAD clade</taxon>
        <taxon>Panicoideae</taxon>
        <taxon>Andropogonodae</taxon>
        <taxon>Paspaleae</taxon>
        <taxon>Paspalinae</taxon>
        <taxon>Paspalum</taxon>
    </lineage>
</organism>
<sequence>GKGDVHHPSVASRPRAPARARLPLQRGTARTRGRHPRPSARPAIPAPIPRPSDSAAPVIPPLCDASAPPAPIPPPRFSVAATPRPFRPSDPGIGDPWRAADHGHGSRGAHNDDHGSERCEAVEEEVQQIFLSCRGSHTAVSESGGRAAPVHLPPPLLDGLVLHNHHHRTTPSTGAADRASNVFCLDRDNQLCPNPRSPARLLLPGLYPDFSRRTASNIMKTRGLYHCCRGMLCMTNNDQGCMPPIYSNMALLYKNGLIITQAFICKKKWLIHFEYLSLNHRVDLLESIQSDPKKDSTKYQSRCSFLSERIQFCTAEMVTDNHDTNYMDVGSYVGNSQPIAWFGDDESFIYLYFHKYL</sequence>
<keyword evidence="3" id="KW-1185">Reference proteome</keyword>
<dbReference type="AlphaFoldDB" id="A0AAQ3UPP8"/>
<name>A0AAQ3UPP8_PASNO</name>
<evidence type="ECO:0000256" key="1">
    <source>
        <dbReference type="SAM" id="MobiDB-lite"/>
    </source>
</evidence>
<feature type="non-terminal residue" evidence="2">
    <location>
        <position position="1"/>
    </location>
</feature>
<gene>
    <name evidence="2" type="ORF">U9M48_041835</name>
</gene>
<dbReference type="EMBL" id="CP144754">
    <property type="protein sequence ID" value="WVZ96164.1"/>
    <property type="molecule type" value="Genomic_DNA"/>
</dbReference>
<accession>A0AAQ3UPP8</accession>
<reference evidence="2 3" key="1">
    <citation type="submission" date="2024-02" db="EMBL/GenBank/DDBJ databases">
        <title>High-quality chromosome-scale genome assembly of Pensacola bahiagrass (Paspalum notatum Flugge var. saurae).</title>
        <authorList>
            <person name="Vega J.M."/>
            <person name="Podio M."/>
            <person name="Orjuela J."/>
            <person name="Siena L.A."/>
            <person name="Pessino S.C."/>
            <person name="Combes M.C."/>
            <person name="Mariac C."/>
            <person name="Albertini E."/>
            <person name="Pupilli F."/>
            <person name="Ortiz J.P.A."/>
            <person name="Leblanc O."/>
        </authorList>
    </citation>
    <scope>NUCLEOTIDE SEQUENCE [LARGE SCALE GENOMIC DNA]</scope>
    <source>
        <strain evidence="2">R1</strain>
        <tissue evidence="2">Leaf</tissue>
    </source>
</reference>
<evidence type="ECO:0000313" key="2">
    <source>
        <dbReference type="EMBL" id="WVZ96164.1"/>
    </source>
</evidence>
<feature type="compositionally biased region" description="Basic residues" evidence="1">
    <location>
        <begin position="29"/>
        <end position="38"/>
    </location>
</feature>
<feature type="compositionally biased region" description="Low complexity" evidence="1">
    <location>
        <begin position="8"/>
        <end position="24"/>
    </location>
</feature>
<feature type="compositionally biased region" description="Basic and acidic residues" evidence="1">
    <location>
        <begin position="98"/>
        <end position="116"/>
    </location>
</feature>
<feature type="region of interest" description="Disordered" evidence="1">
    <location>
        <begin position="1"/>
        <end position="116"/>
    </location>
</feature>